<dbReference type="GeneID" id="112213930"/>
<evidence type="ECO:0000313" key="1">
    <source>
        <dbReference type="Proteomes" id="UP000515180"/>
    </source>
</evidence>
<keyword evidence="1" id="KW-1185">Reference proteome</keyword>
<gene>
    <name evidence="2" type="primary">LOC112213930</name>
</gene>
<organism evidence="1 2">
    <name type="scientific">Bombus impatiens</name>
    <name type="common">Bumblebee</name>
    <dbReference type="NCBI Taxonomy" id="132113"/>
    <lineage>
        <taxon>Eukaryota</taxon>
        <taxon>Metazoa</taxon>
        <taxon>Ecdysozoa</taxon>
        <taxon>Arthropoda</taxon>
        <taxon>Hexapoda</taxon>
        <taxon>Insecta</taxon>
        <taxon>Pterygota</taxon>
        <taxon>Neoptera</taxon>
        <taxon>Endopterygota</taxon>
        <taxon>Hymenoptera</taxon>
        <taxon>Apocrita</taxon>
        <taxon>Aculeata</taxon>
        <taxon>Apoidea</taxon>
        <taxon>Anthophila</taxon>
        <taxon>Apidae</taxon>
        <taxon>Bombus</taxon>
        <taxon>Pyrobombus</taxon>
    </lineage>
</organism>
<dbReference type="AlphaFoldDB" id="A0A6P8M0T3"/>
<dbReference type="OrthoDB" id="10459136at2759"/>
<accession>A0A6P8M0T3</accession>
<proteinExistence type="predicted"/>
<sequence length="200" mass="22863">MDKRSERVSRFKRAGVSEARGAVSGTFALFIPDRAADESRGSLAPEGRFLAFFGSQRRHDPTLSAKGIRQRSFLQIVEDQQTMMGWCSVKCSPCEQRKPTPKRMRMARNREKSIRRRGWLASIGNEAREHVFADTHVKNCDNVQRQGKGRITIPLVVIAKMPLLLATRRINQDTRATVILRWIPAPRIRRTLVRQPQSSQ</sequence>
<name>A0A6P8M0T3_BOMIM</name>
<evidence type="ECO:0000313" key="2">
    <source>
        <dbReference type="RefSeq" id="XP_033180284.1"/>
    </source>
</evidence>
<protein>
    <submittedName>
        <fullName evidence="2">Uncharacterized protein LOC112213930 isoform X1</fullName>
    </submittedName>
</protein>
<reference evidence="2" key="1">
    <citation type="submission" date="2025-08" db="UniProtKB">
        <authorList>
            <consortium name="RefSeq"/>
        </authorList>
    </citation>
    <scope>IDENTIFICATION</scope>
</reference>
<dbReference type="RefSeq" id="XP_033180284.1">
    <property type="nucleotide sequence ID" value="XM_033324393.1"/>
</dbReference>
<dbReference type="Proteomes" id="UP000515180">
    <property type="component" value="Unplaced"/>
</dbReference>